<proteinExistence type="predicted"/>
<protein>
    <submittedName>
        <fullName evidence="1">Uncharacterized protein</fullName>
    </submittedName>
</protein>
<gene>
    <name evidence="1" type="ORF">EYB53_005010</name>
</gene>
<sequence>MKELVAGEKADHRLKVLQVIHDTEAAKREASALRLRADELQYEIGERKRAETHLQRQLNTMRAFSGVLPPVSIFRQRGG</sequence>
<keyword evidence="2" id="KW-1185">Reference proteome</keyword>
<evidence type="ECO:0000313" key="1">
    <source>
        <dbReference type="EMBL" id="MBP1465061.1"/>
    </source>
</evidence>
<organism evidence="1 2">
    <name type="scientific">Candidatus Chloroploca mongolica</name>
    <dbReference type="NCBI Taxonomy" id="2528176"/>
    <lineage>
        <taxon>Bacteria</taxon>
        <taxon>Bacillati</taxon>
        <taxon>Chloroflexota</taxon>
        <taxon>Chloroflexia</taxon>
        <taxon>Chloroflexales</taxon>
        <taxon>Chloroflexineae</taxon>
        <taxon>Oscillochloridaceae</taxon>
        <taxon>Candidatus Chloroploca</taxon>
    </lineage>
</organism>
<dbReference type="RefSeq" id="WP_135477117.1">
    <property type="nucleotide sequence ID" value="NZ_SIJK02000006.1"/>
</dbReference>
<accession>A0ABS4D6K0</accession>
<reference evidence="1 2" key="1">
    <citation type="submission" date="2021-03" db="EMBL/GenBank/DDBJ databases">
        <authorList>
            <person name="Grouzdev D.S."/>
        </authorList>
    </citation>
    <scope>NUCLEOTIDE SEQUENCE [LARGE SCALE GENOMIC DNA]</scope>
    <source>
        <strain evidence="1 2">M50-1</strain>
    </source>
</reference>
<comment type="caution">
    <text evidence="1">The sequence shown here is derived from an EMBL/GenBank/DDBJ whole genome shotgun (WGS) entry which is preliminary data.</text>
</comment>
<evidence type="ECO:0000313" key="2">
    <source>
        <dbReference type="Proteomes" id="UP001193081"/>
    </source>
</evidence>
<name>A0ABS4D6K0_9CHLR</name>
<dbReference type="Proteomes" id="UP001193081">
    <property type="component" value="Unassembled WGS sequence"/>
</dbReference>
<dbReference type="EMBL" id="SIJK02000006">
    <property type="protein sequence ID" value="MBP1465061.1"/>
    <property type="molecule type" value="Genomic_DNA"/>
</dbReference>